<dbReference type="Gene3D" id="3.30.1490.10">
    <property type="match status" value="1"/>
</dbReference>
<reference evidence="6 7" key="1">
    <citation type="journal article" date="2016" name="Nat. Commun.">
        <title>Thousands of microbial genomes shed light on interconnected biogeochemical processes in an aquifer system.</title>
        <authorList>
            <person name="Anantharaman K."/>
            <person name="Brown C.T."/>
            <person name="Hug L.A."/>
            <person name="Sharon I."/>
            <person name="Castelle C.J."/>
            <person name="Probst A.J."/>
            <person name="Thomas B.C."/>
            <person name="Singh A."/>
            <person name="Wilkins M.J."/>
            <person name="Karaoz U."/>
            <person name="Brodie E.L."/>
            <person name="Williams K.H."/>
            <person name="Hubbard S.S."/>
            <person name="Banfield J.F."/>
        </authorList>
    </citation>
    <scope>NUCLEOTIDE SEQUENCE [LARGE SCALE GENOMIC DNA]</scope>
</reference>
<sequence>MAKKVNKKVLYQGKVVGYPVGDFLIRVKNASLAMKKTIEVPSTNYIKNVAKALEREGYVNEVEEKVDKLALRLVYRSKEPVLTDIKLVSKPGLRVYINSDELGKRRGPTILIISTPQGVMSSKEALKKRLGGEVIAEIL</sequence>
<keyword evidence="3" id="KW-0687">Ribonucleoprotein</keyword>
<dbReference type="EMBL" id="MGGE01000003">
    <property type="protein sequence ID" value="OGM21861.1"/>
    <property type="molecule type" value="Genomic_DNA"/>
</dbReference>
<dbReference type="InterPro" id="IPR035987">
    <property type="entry name" value="Ribosomal_uS8_sf"/>
</dbReference>
<dbReference type="Proteomes" id="UP000178419">
    <property type="component" value="Unassembled WGS sequence"/>
</dbReference>
<evidence type="ECO:0000256" key="4">
    <source>
        <dbReference type="ARBA" id="ARBA00035258"/>
    </source>
</evidence>
<evidence type="ECO:0000256" key="1">
    <source>
        <dbReference type="ARBA" id="ARBA00006471"/>
    </source>
</evidence>
<evidence type="ECO:0000256" key="2">
    <source>
        <dbReference type="ARBA" id="ARBA00022980"/>
    </source>
</evidence>
<comment type="caution">
    <text evidence="6">The sequence shown here is derived from an EMBL/GenBank/DDBJ whole genome shotgun (WGS) entry which is preliminary data.</text>
</comment>
<evidence type="ECO:0000313" key="6">
    <source>
        <dbReference type="EMBL" id="OGM21861.1"/>
    </source>
</evidence>
<accession>A0A1F7Y3J2</accession>
<dbReference type="Gene3D" id="3.30.1370.30">
    <property type="match status" value="1"/>
</dbReference>
<gene>
    <name evidence="6" type="ORF">A2714_00825</name>
</gene>
<dbReference type="InterPro" id="IPR000630">
    <property type="entry name" value="Ribosomal_uS8"/>
</dbReference>
<dbReference type="PANTHER" id="PTHR11758">
    <property type="entry name" value="40S RIBOSOMAL PROTEIN S15A"/>
    <property type="match status" value="1"/>
</dbReference>
<dbReference type="GO" id="GO:0005840">
    <property type="term" value="C:ribosome"/>
    <property type="evidence" value="ECO:0007669"/>
    <property type="project" value="UniProtKB-KW"/>
</dbReference>
<evidence type="ECO:0000313" key="7">
    <source>
        <dbReference type="Proteomes" id="UP000178419"/>
    </source>
</evidence>
<dbReference type="GO" id="GO:0003735">
    <property type="term" value="F:structural constituent of ribosome"/>
    <property type="evidence" value="ECO:0007669"/>
    <property type="project" value="InterPro"/>
</dbReference>
<dbReference type="AlphaFoldDB" id="A0A1F7Y3J2"/>
<proteinExistence type="inferred from homology"/>
<evidence type="ECO:0000256" key="3">
    <source>
        <dbReference type="ARBA" id="ARBA00023274"/>
    </source>
</evidence>
<name>A0A1F7Y3J2_9BACT</name>
<dbReference type="GO" id="GO:1990904">
    <property type="term" value="C:ribonucleoprotein complex"/>
    <property type="evidence" value="ECO:0007669"/>
    <property type="project" value="UniProtKB-KW"/>
</dbReference>
<comment type="similarity">
    <text evidence="1">Belongs to the universal ribosomal protein uS8 family.</text>
</comment>
<dbReference type="GO" id="GO:0006412">
    <property type="term" value="P:translation"/>
    <property type="evidence" value="ECO:0007669"/>
    <property type="project" value="InterPro"/>
</dbReference>
<evidence type="ECO:0000256" key="5">
    <source>
        <dbReference type="ARBA" id="ARBA00035525"/>
    </source>
</evidence>
<protein>
    <recommendedName>
        <fullName evidence="4">Small ribosomal subunit protein uS8</fullName>
    </recommendedName>
    <alternativeName>
        <fullName evidence="5">30S ribosomal protein S8</fullName>
    </alternativeName>
</protein>
<dbReference type="FunFam" id="3.30.1490.10:FF:000001">
    <property type="entry name" value="30S ribosomal protein S8"/>
    <property type="match status" value="1"/>
</dbReference>
<organism evidence="6 7">
    <name type="scientific">Candidatus Woesebacteria bacterium RIFCSPHIGHO2_01_FULL_38_9</name>
    <dbReference type="NCBI Taxonomy" id="1802492"/>
    <lineage>
        <taxon>Bacteria</taxon>
        <taxon>Candidatus Woeseibacteriota</taxon>
    </lineage>
</organism>
<dbReference type="SUPFAM" id="SSF56047">
    <property type="entry name" value="Ribosomal protein S8"/>
    <property type="match status" value="1"/>
</dbReference>
<dbReference type="GO" id="GO:0005737">
    <property type="term" value="C:cytoplasm"/>
    <property type="evidence" value="ECO:0007669"/>
    <property type="project" value="UniProtKB-ARBA"/>
</dbReference>
<keyword evidence="2 6" id="KW-0689">Ribosomal protein</keyword>
<dbReference type="Pfam" id="PF00410">
    <property type="entry name" value="Ribosomal_S8"/>
    <property type="match status" value="1"/>
</dbReference>